<protein>
    <submittedName>
        <fullName evidence="2">Uncharacterized protein YjiS (DUF1127 family)</fullName>
    </submittedName>
</protein>
<organism evidence="2 3">
    <name type="scientific">Limibacillus halophilus</name>
    <dbReference type="NCBI Taxonomy" id="1579333"/>
    <lineage>
        <taxon>Bacteria</taxon>
        <taxon>Pseudomonadati</taxon>
        <taxon>Pseudomonadota</taxon>
        <taxon>Alphaproteobacteria</taxon>
        <taxon>Rhodospirillales</taxon>
        <taxon>Rhodovibrionaceae</taxon>
        <taxon>Limibacillus</taxon>
    </lineage>
</organism>
<evidence type="ECO:0000313" key="3">
    <source>
        <dbReference type="Proteomes" id="UP000581135"/>
    </source>
</evidence>
<comment type="caution">
    <text evidence="2">The sequence shown here is derived from an EMBL/GenBank/DDBJ whole genome shotgun (WGS) entry which is preliminary data.</text>
</comment>
<keyword evidence="3" id="KW-1185">Reference proteome</keyword>
<dbReference type="Pfam" id="PF06568">
    <property type="entry name" value="YjiS-like"/>
    <property type="match status" value="1"/>
</dbReference>
<proteinExistence type="predicted"/>
<name>A0A839ST17_9PROT</name>
<feature type="domain" description="YjiS-like" evidence="1">
    <location>
        <begin position="42"/>
        <end position="75"/>
    </location>
</feature>
<reference evidence="2 3" key="1">
    <citation type="submission" date="2020-08" db="EMBL/GenBank/DDBJ databases">
        <title>Genomic Encyclopedia of Type Strains, Phase III (KMG-III): the genomes of soil and plant-associated and newly described type strains.</title>
        <authorList>
            <person name="Whitman W."/>
        </authorList>
    </citation>
    <scope>NUCLEOTIDE SEQUENCE [LARGE SCALE GENOMIC DNA]</scope>
    <source>
        <strain evidence="2 3">CECT 8803</strain>
    </source>
</reference>
<accession>A0A839ST17</accession>
<dbReference type="AlphaFoldDB" id="A0A839ST17"/>
<evidence type="ECO:0000313" key="2">
    <source>
        <dbReference type="EMBL" id="MBB3064860.1"/>
    </source>
</evidence>
<dbReference type="Proteomes" id="UP000581135">
    <property type="component" value="Unassembled WGS sequence"/>
</dbReference>
<dbReference type="InterPro" id="IPR009506">
    <property type="entry name" value="YjiS-like"/>
</dbReference>
<sequence>MYYEKTLINDAILAKARREQSELFRAFFASLGNKLFKGIPERLRRAYQRRRTMIALERLDERTLADIGLAPGMIRRAAISAADFAYDQEMRGVSKPTFLTPAQAMNQADGFAAKRVANSNRQKKAA</sequence>
<dbReference type="EMBL" id="JACHXA010000002">
    <property type="protein sequence ID" value="MBB3064860.1"/>
    <property type="molecule type" value="Genomic_DNA"/>
</dbReference>
<evidence type="ECO:0000259" key="1">
    <source>
        <dbReference type="Pfam" id="PF06568"/>
    </source>
</evidence>
<gene>
    <name evidence="2" type="ORF">FHR98_001132</name>
</gene>
<dbReference type="RefSeq" id="WP_183415654.1">
    <property type="nucleotide sequence ID" value="NZ_JACHXA010000002.1"/>
</dbReference>